<feature type="region of interest" description="Disordered" evidence="1">
    <location>
        <begin position="1032"/>
        <end position="1062"/>
    </location>
</feature>
<feature type="region of interest" description="Disordered" evidence="1">
    <location>
        <begin position="1350"/>
        <end position="1441"/>
    </location>
</feature>
<evidence type="ECO:0000313" key="3">
    <source>
        <dbReference type="Proteomes" id="UP000001307"/>
    </source>
</evidence>
<feature type="compositionally biased region" description="Polar residues" evidence="1">
    <location>
        <begin position="1258"/>
        <end position="1272"/>
    </location>
</feature>
<feature type="compositionally biased region" description="Acidic residues" evidence="1">
    <location>
        <begin position="1375"/>
        <end position="1393"/>
    </location>
</feature>
<feature type="compositionally biased region" description="Polar residues" evidence="1">
    <location>
        <begin position="1713"/>
        <end position="1724"/>
    </location>
</feature>
<feature type="region of interest" description="Disordered" evidence="1">
    <location>
        <begin position="1492"/>
        <end position="1514"/>
    </location>
</feature>
<dbReference type="InParanoid" id="E4WYD4"/>
<feature type="region of interest" description="Disordered" evidence="1">
    <location>
        <begin position="903"/>
        <end position="930"/>
    </location>
</feature>
<name>E4WYD4_OIKDI</name>
<feature type="compositionally biased region" description="Polar residues" evidence="1">
    <location>
        <begin position="1396"/>
        <end position="1409"/>
    </location>
</feature>
<feature type="compositionally biased region" description="Acidic residues" evidence="1">
    <location>
        <begin position="1500"/>
        <end position="1514"/>
    </location>
</feature>
<feature type="region of interest" description="Disordered" evidence="1">
    <location>
        <begin position="1242"/>
        <end position="1338"/>
    </location>
</feature>
<feature type="compositionally biased region" description="Basic and acidic residues" evidence="1">
    <location>
        <begin position="130"/>
        <end position="156"/>
    </location>
</feature>
<feature type="compositionally biased region" description="Basic and acidic residues" evidence="1">
    <location>
        <begin position="1751"/>
        <end position="1769"/>
    </location>
</feature>
<proteinExistence type="predicted"/>
<feature type="region of interest" description="Disordered" evidence="1">
    <location>
        <begin position="57"/>
        <end position="161"/>
    </location>
</feature>
<protein>
    <submittedName>
        <fullName evidence="2">Uncharacterized protein</fullName>
    </submittedName>
</protein>
<organism evidence="2">
    <name type="scientific">Oikopleura dioica</name>
    <name type="common">Tunicate</name>
    <dbReference type="NCBI Taxonomy" id="34765"/>
    <lineage>
        <taxon>Eukaryota</taxon>
        <taxon>Metazoa</taxon>
        <taxon>Chordata</taxon>
        <taxon>Tunicata</taxon>
        <taxon>Appendicularia</taxon>
        <taxon>Copelata</taxon>
        <taxon>Oikopleuridae</taxon>
        <taxon>Oikopleura</taxon>
    </lineage>
</organism>
<feature type="compositionally biased region" description="Polar residues" evidence="1">
    <location>
        <begin position="913"/>
        <end position="927"/>
    </location>
</feature>
<feature type="compositionally biased region" description="Acidic residues" evidence="1">
    <location>
        <begin position="1411"/>
        <end position="1420"/>
    </location>
</feature>
<sequence length="1785" mass="204013">MDDESESGDKYPKWSGTNNRTLMAEILKDKDILHDFQVVMQSLLTGEPVSRESLKTADRVGYYTRSNNPEPGLPETLNMYDKTRSSNKPLFDKPPNVLKFTEAKLPSDDEDDEEFQPKSDNEDEEEDDHETISDKASDEESVETFHQHDENSRFSEKSVSSTIAKKTRSQIQLPDNIDDILNGTIFFDEEPLKNSPSTSQNQFNPLDMQEDTTEYDYDYMQFLDETFKTNPQDLKSTIQDDDRDADYNPIPEMFQCKKIRDEEEGRPVYRISKKECKDLQDDNLNDLFEKFTPKIDLQEDLRRRHESESCEPVTTVQEEFQGHSMMPTENVQQHETYYEEDAYDMTYEQYETLQTQLHHHIQLLGQSIVLMRNDSKMVKKCAEKRGNLFQADNYLYETIYVTHPEILPDMKHVHNHAAYMRDHVWKEDAEKFFSKKSSLAIDGSIPISPSSTRMLYESFLFPFIEMLPATSRIFTQPNVQHTNLVHNCWGGNNSTSSGEENLFVLYWDFYLSYAEINTCGIFVMWLRNNTVFKQVSDSFLTKLYKTLRKRNPFRLKAKLRKKVSNVVIDVYRQTGALPRRATIIKPLDFPDFRSARYLIRSKVLNEKDDIYPSHLVEILQRSEERKIRRTKLQRRHPATGEAIDDRASILQKHHRVNLATIRGSFITSAMVPAIPKNHIPAANLPSSNDSMVELTEISEEQAEVDIAPKNINEKDARSTSYSSPQKFASTPSSKVECPKKRRPRKRVPFTTLHAGPLANTPLSQSFPQNRLQEKCLSEGTPAKRIIFPPSPAGKGNEDKQLLNDRKTVKLGSVTTHLLDNLDPPSYSPCKSLLEAIEKIGIPMPTKMKSCLRTKTTPEVPNRRIVPTKILSSTEKSVGGEARSPLKTKMPAIITTIKKYEKPSKISPKEDTSHVQQQFSQENTSKTTTLRKKESCVTKRSKKRVPITTVQRSDDTFIKKNQTQKALDEVLHSTPLPINQALNEKKSNERIELTVDKGTKETVKLSTEAPKEAVSLSVSVSVSPVEKEPIRKRAIEKKSGRKSSFGSVPTFDPALSSPAVKRRKSSVPKWSPIEIDPGKSISKEVSKTSKIILSKPPVVSQVPQKIGHQKQKETQHRDDDFVFRKLRETAMNNIQRDTGFFQSSGKPVIFEGKNTLSKMPHNKLLNLLSELSTNHRSMFDSLQRGQDKESFCNVLRKLVIPSEDLTDDSISKLIMNNRDEQTHAEEEMLDTSTNTTTFIPAHSIFKDTSPTPKVERINENSTSNEGEASTTFVPQPVMPDIVLSSANEDSMSSNPDPHSFDIDSKKIKQKTEHKNDKNENKEDSNLSKSETIIDQDAYLEMEDDKSIDLEHSEGEWLTESEEELYPYLRTIPRDDPDPEADEVDQWETESEEDVESSKASNQATEENLLTESEAEFTDNEQTEGGNISPSTPNTPAELLIESTLKASVSESFSKLEISEEGHEMLSKDNESMTEDAESTINTTDSFSNTIETTVSHKSEDDLISDGESDDEPDEEGVYEYYTGGDEFPGHESPVLKPPYKTFKPPFTFSESMKFTPTKQIYLSHVDQRDFIFWKILVSMYEYPPHVFTEENRRFWCDVTHQSIKKLNKWVDKQLDLLEKFPKKNVAMMNLIEMNRAFRGKEPFVDDPATHEESKYWKIYFSPKYEKTRDKKLKKELRPITKKAAKKEKRELRAKNVENSMASTVLDESSVSCGTSSAKVTVSQPPLRSASPLTERVRPALRKRQPTLLKSTVIREAKRLSGDKAGHEPPKKTRKIPSTKPETKSSQ</sequence>
<gene>
    <name evidence="2" type="ORF">GSOID_T00011937001</name>
</gene>
<dbReference type="EMBL" id="FN653018">
    <property type="protein sequence ID" value="CBY22378.1"/>
    <property type="molecule type" value="Genomic_DNA"/>
</dbReference>
<reference evidence="2" key="1">
    <citation type="journal article" date="2010" name="Science">
        <title>Plasticity of animal genome architecture unmasked by rapid evolution of a pelagic tunicate.</title>
        <authorList>
            <person name="Denoeud F."/>
            <person name="Henriet S."/>
            <person name="Mungpakdee S."/>
            <person name="Aury J.M."/>
            <person name="Da Silva C."/>
            <person name="Brinkmann H."/>
            <person name="Mikhaleva J."/>
            <person name="Olsen L.C."/>
            <person name="Jubin C."/>
            <person name="Canestro C."/>
            <person name="Bouquet J.M."/>
            <person name="Danks G."/>
            <person name="Poulain J."/>
            <person name="Campsteijn C."/>
            <person name="Adamski M."/>
            <person name="Cross I."/>
            <person name="Yadetie F."/>
            <person name="Muffato M."/>
            <person name="Louis A."/>
            <person name="Butcher S."/>
            <person name="Tsagkogeorga G."/>
            <person name="Konrad A."/>
            <person name="Singh S."/>
            <person name="Jensen M.F."/>
            <person name="Cong E.H."/>
            <person name="Eikeseth-Otteraa H."/>
            <person name="Noel B."/>
            <person name="Anthouard V."/>
            <person name="Porcel B.M."/>
            <person name="Kachouri-Lafond R."/>
            <person name="Nishino A."/>
            <person name="Ugolini M."/>
            <person name="Chourrout P."/>
            <person name="Nishida H."/>
            <person name="Aasland R."/>
            <person name="Huzurbazar S."/>
            <person name="Westhof E."/>
            <person name="Delsuc F."/>
            <person name="Lehrach H."/>
            <person name="Reinhardt R."/>
            <person name="Weissenbach J."/>
            <person name="Roy S.W."/>
            <person name="Artiguenave F."/>
            <person name="Postlethwait J.H."/>
            <person name="Manak J.R."/>
            <person name="Thompson E.M."/>
            <person name="Jaillon O."/>
            <person name="Du Pasquier L."/>
            <person name="Boudinot P."/>
            <person name="Liberles D.A."/>
            <person name="Volff J.N."/>
            <person name="Philippe H."/>
            <person name="Lenhard B."/>
            <person name="Roest Crollius H."/>
            <person name="Wincker P."/>
            <person name="Chourrout D."/>
        </authorList>
    </citation>
    <scope>NUCLEOTIDE SEQUENCE [LARGE SCALE GENOMIC DNA]</scope>
</reference>
<feature type="compositionally biased region" description="Basic and acidic residues" evidence="1">
    <location>
        <begin position="1297"/>
        <end position="1324"/>
    </location>
</feature>
<feature type="compositionally biased region" description="Polar residues" evidence="1">
    <location>
        <begin position="1283"/>
        <end position="1295"/>
    </location>
</feature>
<evidence type="ECO:0000313" key="2">
    <source>
        <dbReference type="EMBL" id="CBY22378.1"/>
    </source>
</evidence>
<accession>E4WYD4</accession>
<keyword evidence="3" id="KW-1185">Reference proteome</keyword>
<feature type="compositionally biased region" description="Basic and acidic residues" evidence="1">
    <location>
        <begin position="903"/>
        <end position="912"/>
    </location>
</feature>
<feature type="region of interest" description="Disordered" evidence="1">
    <location>
        <begin position="1713"/>
        <end position="1785"/>
    </location>
</feature>
<evidence type="ECO:0000256" key="1">
    <source>
        <dbReference type="SAM" id="MobiDB-lite"/>
    </source>
</evidence>
<feature type="compositionally biased region" description="Polar residues" evidence="1">
    <location>
        <begin position="1421"/>
        <end position="1433"/>
    </location>
</feature>
<dbReference type="OrthoDB" id="74529at2759"/>
<feature type="compositionally biased region" description="Polar residues" evidence="1">
    <location>
        <begin position="718"/>
        <end position="733"/>
    </location>
</feature>
<feature type="region of interest" description="Disordered" evidence="1">
    <location>
        <begin position="699"/>
        <end position="764"/>
    </location>
</feature>
<dbReference type="Proteomes" id="UP000001307">
    <property type="component" value="Unassembled WGS sequence"/>
</dbReference>